<name>A0A0G0PRU0_9BACT</name>
<organism evidence="1 2">
    <name type="scientific">Candidatus Woesebacteria bacterium GW2011_GWA1_39_8</name>
    <dbReference type="NCBI Taxonomy" id="1618552"/>
    <lineage>
        <taxon>Bacteria</taxon>
        <taxon>Candidatus Woeseibacteriota</taxon>
    </lineage>
</organism>
<gene>
    <name evidence="1" type="ORF">UT61_C0004G0035</name>
</gene>
<evidence type="ECO:0000313" key="1">
    <source>
        <dbReference type="EMBL" id="KKR30608.1"/>
    </source>
</evidence>
<accession>A0A0G0PRU0</accession>
<dbReference type="EMBL" id="LBXL01000004">
    <property type="protein sequence ID" value="KKR30608.1"/>
    <property type="molecule type" value="Genomic_DNA"/>
</dbReference>
<protein>
    <submittedName>
        <fullName evidence="1">Uncharacterized protein</fullName>
    </submittedName>
</protein>
<proteinExistence type="predicted"/>
<sequence>MERFPWRLEDCIEGEIPFNLLAVLVQQTTKTELPYVVRAIEAIRKPGINIVSTAILVDWPEKSSRTIIEPAENYEAKDKVMETGVFDRIKNVNFEFEDLDNLDPKLLGWLVNFYSRQRTMADVKRVIGFEAKFDLAMRQKIGRIISFASKNGFSLRLTTELNPNLLRCYGQDIYLANLDVKPKA</sequence>
<dbReference type="Proteomes" id="UP000034793">
    <property type="component" value="Unassembled WGS sequence"/>
</dbReference>
<dbReference type="AlphaFoldDB" id="A0A0G0PRU0"/>
<comment type="caution">
    <text evidence="1">The sequence shown here is derived from an EMBL/GenBank/DDBJ whole genome shotgun (WGS) entry which is preliminary data.</text>
</comment>
<reference evidence="1 2" key="1">
    <citation type="journal article" date="2015" name="Nature">
        <title>rRNA introns, odd ribosomes, and small enigmatic genomes across a large radiation of phyla.</title>
        <authorList>
            <person name="Brown C.T."/>
            <person name="Hug L.A."/>
            <person name="Thomas B.C."/>
            <person name="Sharon I."/>
            <person name="Castelle C.J."/>
            <person name="Singh A."/>
            <person name="Wilkins M.J."/>
            <person name="Williams K.H."/>
            <person name="Banfield J.F."/>
        </authorList>
    </citation>
    <scope>NUCLEOTIDE SEQUENCE [LARGE SCALE GENOMIC DNA]</scope>
</reference>
<evidence type="ECO:0000313" key="2">
    <source>
        <dbReference type="Proteomes" id="UP000034793"/>
    </source>
</evidence>